<gene>
    <name evidence="1" type="ORF">T265_11731</name>
</gene>
<dbReference type="EMBL" id="KL597189">
    <property type="protein sequence ID" value="KER19522.1"/>
    <property type="molecule type" value="Genomic_DNA"/>
</dbReference>
<accession>A0A074Z201</accession>
<reference evidence="1 2" key="1">
    <citation type="submission" date="2013-11" db="EMBL/GenBank/DDBJ databases">
        <title>Opisthorchis viverrini - life in the bile duct.</title>
        <authorList>
            <person name="Young N.D."/>
            <person name="Nagarajan N."/>
            <person name="Lin S.J."/>
            <person name="Korhonen P.K."/>
            <person name="Jex A.R."/>
            <person name="Hall R.S."/>
            <person name="Safavi-Hemami H."/>
            <person name="Kaewkong W."/>
            <person name="Bertrand D."/>
            <person name="Gao S."/>
            <person name="Seet Q."/>
            <person name="Wongkham S."/>
            <person name="Teh B.T."/>
            <person name="Wongkham C."/>
            <person name="Intapan P.M."/>
            <person name="Maleewong W."/>
            <person name="Yang X."/>
            <person name="Hu M."/>
            <person name="Wang Z."/>
            <person name="Hofmann A."/>
            <person name="Sternberg P.W."/>
            <person name="Tan P."/>
            <person name="Wang J."/>
            <person name="Gasser R.B."/>
        </authorList>
    </citation>
    <scope>NUCLEOTIDE SEQUENCE [LARGE SCALE GENOMIC DNA]</scope>
</reference>
<dbReference type="KEGG" id="ovi:T265_11731"/>
<dbReference type="RefSeq" id="XP_009176733.1">
    <property type="nucleotide sequence ID" value="XM_009178469.1"/>
</dbReference>
<keyword evidence="2" id="KW-1185">Reference proteome</keyword>
<protein>
    <submittedName>
        <fullName evidence="1">Uncharacterized protein</fullName>
    </submittedName>
</protein>
<dbReference type="Proteomes" id="UP000054324">
    <property type="component" value="Unassembled WGS sequence"/>
</dbReference>
<dbReference type="STRING" id="6198.A0A074Z201"/>
<dbReference type="SUPFAM" id="SSF48403">
    <property type="entry name" value="Ankyrin repeat"/>
    <property type="match status" value="1"/>
</dbReference>
<dbReference type="OrthoDB" id="6251518at2759"/>
<name>A0A074Z201_OPIVI</name>
<dbReference type="InterPro" id="IPR036770">
    <property type="entry name" value="Ankyrin_rpt-contain_sf"/>
</dbReference>
<dbReference type="AlphaFoldDB" id="A0A074Z201"/>
<dbReference type="GeneID" id="20325899"/>
<evidence type="ECO:0000313" key="2">
    <source>
        <dbReference type="Proteomes" id="UP000054324"/>
    </source>
</evidence>
<sequence>MEAVNRNGDNPLHIAVGFRRVALARILVEANFERRMSIGKRQDSVPPDIRTMRNAQGETPMQLAWRKGYAEFEKLLTGDPSVSHANRDKLEVPNPTNNLALVHLPSTEKDPTSETKPAILEKSKLLTAVPRNEHITFEIPFRSCDSKDHRTPDNRWNSGEMGADVTTENEITLRKQHYPAAVDYPHYGMRTAHLEDSGLPETPITDCPTSSEHNFAVMPPMCAVKPDSQKLCRWPTHSDPSSDPAQHSDHNFRTVLQKDKENRNEPLQLVCPDPEFTTDKRQIQFESCGPATKDFRTLSIIRETPNDTPGCLSDMTPSMNSFVIQQNQKVIHQKGATETRRQLCSSLPSSVLTGSGEIPLADMKVMVTSKEISQRFQSGDPIYATLASREAHQWSAPTRVQNFTSECYLPENNTKQTGSSLLARIFRRMKIKGNSTPITSTGQHKKTKQVLLGKHFPVHIASNPRVISTESGHPHMNVTQSGWPVLNLQTSQFAPQQDTMRVIPMDTLNSLPRLNSLRKRSKSDESLLQPVQNFQMVKLDVPPRTARLHAPMSRALHRRSIDDPMRRHKF</sequence>
<organism evidence="1 2">
    <name type="scientific">Opisthorchis viverrini</name>
    <name type="common">Southeast Asian liver fluke</name>
    <dbReference type="NCBI Taxonomy" id="6198"/>
    <lineage>
        <taxon>Eukaryota</taxon>
        <taxon>Metazoa</taxon>
        <taxon>Spiralia</taxon>
        <taxon>Lophotrochozoa</taxon>
        <taxon>Platyhelminthes</taxon>
        <taxon>Trematoda</taxon>
        <taxon>Digenea</taxon>
        <taxon>Opisthorchiida</taxon>
        <taxon>Opisthorchiata</taxon>
        <taxon>Opisthorchiidae</taxon>
        <taxon>Opisthorchis</taxon>
    </lineage>
</organism>
<proteinExistence type="predicted"/>
<dbReference type="Gene3D" id="1.25.40.20">
    <property type="entry name" value="Ankyrin repeat-containing domain"/>
    <property type="match status" value="1"/>
</dbReference>
<evidence type="ECO:0000313" key="1">
    <source>
        <dbReference type="EMBL" id="KER19522.1"/>
    </source>
</evidence>
<dbReference type="CTD" id="20325899"/>